<dbReference type="PANTHER" id="PTHR34068">
    <property type="entry name" value="UPF0145 PROTEIN YBJQ"/>
    <property type="match status" value="1"/>
</dbReference>
<evidence type="ECO:0000256" key="2">
    <source>
        <dbReference type="SAM" id="Phobius"/>
    </source>
</evidence>
<evidence type="ECO:0000313" key="4">
    <source>
        <dbReference type="Proteomes" id="UP000295399"/>
    </source>
</evidence>
<dbReference type="Proteomes" id="UP000295399">
    <property type="component" value="Unassembled WGS sequence"/>
</dbReference>
<evidence type="ECO:0000256" key="1">
    <source>
        <dbReference type="ARBA" id="ARBA00010751"/>
    </source>
</evidence>
<dbReference type="Gene3D" id="3.30.110.70">
    <property type="entry name" value="Hypothetical protein apc22750. Chain B"/>
    <property type="match status" value="1"/>
</dbReference>
<gene>
    <name evidence="3" type="ORF">EV659_102118</name>
</gene>
<keyword evidence="2" id="KW-0472">Membrane</keyword>
<dbReference type="AlphaFoldDB" id="A0A4R2PPK8"/>
<organism evidence="3 4">
    <name type="scientific">Rhodothalassium salexigens DSM 2132</name>
    <dbReference type="NCBI Taxonomy" id="1188247"/>
    <lineage>
        <taxon>Bacteria</taxon>
        <taxon>Pseudomonadati</taxon>
        <taxon>Pseudomonadota</taxon>
        <taxon>Alphaproteobacteria</taxon>
        <taxon>Rhodothalassiales</taxon>
        <taxon>Rhodothalassiaceae</taxon>
        <taxon>Rhodothalassium</taxon>
    </lineage>
</organism>
<name>A0A4R2PPK8_RHOSA</name>
<dbReference type="Pfam" id="PF01906">
    <property type="entry name" value="YbjQ_1"/>
    <property type="match status" value="1"/>
</dbReference>
<dbReference type="SUPFAM" id="SSF117782">
    <property type="entry name" value="YbjQ-like"/>
    <property type="match status" value="1"/>
</dbReference>
<dbReference type="EMBL" id="SLXO01000002">
    <property type="protein sequence ID" value="TCP37712.1"/>
    <property type="molecule type" value="Genomic_DNA"/>
</dbReference>
<reference evidence="3 4" key="1">
    <citation type="submission" date="2019-03" db="EMBL/GenBank/DDBJ databases">
        <title>Genomic Encyclopedia of Type Strains, Phase IV (KMG-IV): sequencing the most valuable type-strain genomes for metagenomic binning, comparative biology and taxonomic classification.</title>
        <authorList>
            <person name="Goeker M."/>
        </authorList>
    </citation>
    <scope>NUCLEOTIDE SEQUENCE [LARGE SCALE GENOMIC DNA]</scope>
    <source>
        <strain evidence="3 4">DSM 2132</strain>
    </source>
</reference>
<keyword evidence="4" id="KW-1185">Reference proteome</keyword>
<comment type="caution">
    <text evidence="3">The sequence shown here is derived from an EMBL/GenBank/DDBJ whole genome shotgun (WGS) entry which is preliminary data.</text>
</comment>
<sequence>MTEAASGSAVAWLDWVGFVLPDTGWQVAFAAVSVSAGLWLASVWLARRHDRALDRHDRSPGRPLLSTLPPPADTGSAQLIFASVVLSHSLSRMLLVVLRRLVGGEVAALGLTVRRARREARRRLERAARDAGCDAVYGLRFAGVSLGAGGLKTVEVVVYGTAVRGAGRIDARPGGGR</sequence>
<dbReference type="InParanoid" id="A0A4R2PPK8"/>
<accession>A0A4R2PPK8</accession>
<dbReference type="RefSeq" id="WP_165878678.1">
    <property type="nucleotide sequence ID" value="NZ_JACIGF010000002.1"/>
</dbReference>
<keyword evidence="2" id="KW-1133">Transmembrane helix</keyword>
<evidence type="ECO:0000313" key="3">
    <source>
        <dbReference type="EMBL" id="TCP37712.1"/>
    </source>
</evidence>
<dbReference type="InterPro" id="IPR035439">
    <property type="entry name" value="UPF0145_dom_sf"/>
</dbReference>
<dbReference type="PANTHER" id="PTHR34068:SF2">
    <property type="entry name" value="UPF0145 PROTEIN SCO3412"/>
    <property type="match status" value="1"/>
</dbReference>
<comment type="similarity">
    <text evidence="1">Belongs to the UPF0145 family.</text>
</comment>
<protein>
    <submittedName>
        <fullName evidence="3">Uncharacterized protein YbjQ (UPF0145 family)</fullName>
    </submittedName>
</protein>
<feature type="transmembrane region" description="Helical" evidence="2">
    <location>
        <begin position="25"/>
        <end position="46"/>
    </location>
</feature>
<dbReference type="InterPro" id="IPR002765">
    <property type="entry name" value="UPF0145_YbjQ-like"/>
</dbReference>
<keyword evidence="2" id="KW-0812">Transmembrane</keyword>
<proteinExistence type="inferred from homology"/>